<protein>
    <submittedName>
        <fullName evidence="7">Sugar transporter</fullName>
    </submittedName>
</protein>
<dbReference type="GO" id="GO:0016020">
    <property type="term" value="C:membrane"/>
    <property type="evidence" value="ECO:0007669"/>
    <property type="project" value="UniProtKB-SubCell"/>
</dbReference>
<keyword evidence="7" id="KW-0762">Sugar transport</keyword>
<evidence type="ECO:0000313" key="7">
    <source>
        <dbReference type="EMBL" id="KKA23334.1"/>
    </source>
</evidence>
<dbReference type="EMBL" id="LASV01000104">
    <property type="protein sequence ID" value="KKA23334.1"/>
    <property type="molecule type" value="Genomic_DNA"/>
</dbReference>
<feature type="transmembrane region" description="Helical" evidence="6">
    <location>
        <begin position="219"/>
        <end position="237"/>
    </location>
</feature>
<dbReference type="AlphaFoldDB" id="A0A0F4YYL4"/>
<dbReference type="Proteomes" id="UP000053958">
    <property type="component" value="Unassembled WGS sequence"/>
</dbReference>
<proteinExistence type="predicted"/>
<evidence type="ECO:0000256" key="2">
    <source>
        <dbReference type="ARBA" id="ARBA00022448"/>
    </source>
</evidence>
<dbReference type="Gene3D" id="1.20.1250.20">
    <property type="entry name" value="MFS general substrate transporter like domains"/>
    <property type="match status" value="1"/>
</dbReference>
<dbReference type="InterPro" id="IPR005828">
    <property type="entry name" value="MFS_sugar_transport-like"/>
</dbReference>
<feature type="transmembrane region" description="Helical" evidence="6">
    <location>
        <begin position="556"/>
        <end position="574"/>
    </location>
</feature>
<comment type="caution">
    <text evidence="7">The sequence shown here is derived from an EMBL/GenBank/DDBJ whole genome shotgun (WGS) entry which is preliminary data.</text>
</comment>
<keyword evidence="8" id="KW-1185">Reference proteome</keyword>
<evidence type="ECO:0000256" key="3">
    <source>
        <dbReference type="ARBA" id="ARBA00022692"/>
    </source>
</evidence>
<organism evidence="7 8">
    <name type="scientific">Rasamsonia emersonii (strain ATCC 16479 / CBS 393.64 / IMI 116815)</name>
    <dbReference type="NCBI Taxonomy" id="1408163"/>
    <lineage>
        <taxon>Eukaryota</taxon>
        <taxon>Fungi</taxon>
        <taxon>Dikarya</taxon>
        <taxon>Ascomycota</taxon>
        <taxon>Pezizomycotina</taxon>
        <taxon>Eurotiomycetes</taxon>
        <taxon>Eurotiomycetidae</taxon>
        <taxon>Eurotiales</taxon>
        <taxon>Trichocomaceae</taxon>
        <taxon>Rasamsonia</taxon>
    </lineage>
</organism>
<dbReference type="GO" id="GO:0022857">
    <property type="term" value="F:transmembrane transporter activity"/>
    <property type="evidence" value="ECO:0007669"/>
    <property type="project" value="InterPro"/>
</dbReference>
<dbReference type="PANTHER" id="PTHR48020">
    <property type="entry name" value="PROTON MYO-INOSITOL COTRANSPORTER"/>
    <property type="match status" value="1"/>
</dbReference>
<evidence type="ECO:0000256" key="1">
    <source>
        <dbReference type="ARBA" id="ARBA00004370"/>
    </source>
</evidence>
<dbReference type="OrthoDB" id="6339427at2759"/>
<comment type="subcellular location">
    <subcellularLocation>
        <location evidence="1">Membrane</location>
    </subcellularLocation>
</comment>
<evidence type="ECO:0000256" key="6">
    <source>
        <dbReference type="SAM" id="Phobius"/>
    </source>
</evidence>
<keyword evidence="5 6" id="KW-0472">Membrane</keyword>
<feature type="transmembrane region" description="Helical" evidence="6">
    <location>
        <begin position="512"/>
        <end position="536"/>
    </location>
</feature>
<keyword evidence="3 6" id="KW-0812">Transmembrane</keyword>
<dbReference type="InterPro" id="IPR050814">
    <property type="entry name" value="Myo-inositol_Transporter"/>
</dbReference>
<dbReference type="RefSeq" id="XP_013329946.1">
    <property type="nucleotide sequence ID" value="XM_013474492.1"/>
</dbReference>
<dbReference type="Pfam" id="PF00083">
    <property type="entry name" value="Sugar_tr"/>
    <property type="match status" value="2"/>
</dbReference>
<evidence type="ECO:0000256" key="5">
    <source>
        <dbReference type="ARBA" id="ARBA00023136"/>
    </source>
</evidence>
<dbReference type="SUPFAM" id="SSF103473">
    <property type="entry name" value="MFS general substrate transporter"/>
    <property type="match status" value="1"/>
</dbReference>
<gene>
    <name evidence="7" type="ORF">T310_2644</name>
</gene>
<keyword evidence="4 6" id="KW-1133">Transmembrane helix</keyword>
<dbReference type="PANTHER" id="PTHR48020:SF40">
    <property type="entry name" value="MAJOR FACILITATOR SUPERFAMILY (MFS) PROFILE DOMAIN-CONTAINING PROTEIN"/>
    <property type="match status" value="1"/>
</dbReference>
<feature type="transmembrane region" description="Helical" evidence="6">
    <location>
        <begin position="432"/>
        <end position="450"/>
    </location>
</feature>
<reference evidence="7 8" key="1">
    <citation type="submission" date="2015-04" db="EMBL/GenBank/DDBJ databases">
        <authorList>
            <person name="Heijne W.H."/>
            <person name="Fedorova N.D."/>
            <person name="Nierman W.C."/>
            <person name="Vollebregt A.W."/>
            <person name="Zhao Z."/>
            <person name="Wu L."/>
            <person name="Kumar M."/>
            <person name="Stam H."/>
            <person name="van den Berg M.A."/>
            <person name="Pel H.J."/>
        </authorList>
    </citation>
    <scope>NUCLEOTIDE SEQUENCE [LARGE SCALE GENOMIC DNA]</scope>
    <source>
        <strain evidence="7 8">CBS 393.64</strain>
    </source>
</reference>
<feature type="transmembrane region" description="Helical" evidence="6">
    <location>
        <begin position="404"/>
        <end position="425"/>
    </location>
</feature>
<dbReference type="GeneID" id="25314995"/>
<evidence type="ECO:0000313" key="8">
    <source>
        <dbReference type="Proteomes" id="UP000053958"/>
    </source>
</evidence>
<accession>A0A0F4YYL4</accession>
<feature type="transmembrane region" description="Helical" evidence="6">
    <location>
        <begin position="470"/>
        <end position="491"/>
    </location>
</feature>
<sequence length="678" mass="76554">MGSDLNGDIELEAARNARTRTAPSHGYNYLLERNLLGIIDNPILYRNPTDLEHDVRTFHENHRLANVVDVELLIRGAQLARDRDSFLSQGHLSEVERSALEKEENPKLLDQPKELKVVLLTCCIGAIVQGWSQANITGANLSWPKEFGMSDQGWLALGSAERARLWPQGRSVHRCHLFAGFVDRVWICAEHCPSLKVKSVHPRYELVVKVAFSSPGRRLQIASAFIPAVPLFFLVLICSESPHWLVKHNNYEGAYKALRGLRDTPLQAARSSALVYISMLYAFSLTSVLTGDLYQLHCQLQVETILLGRGDVEHEINSWTRNANDQLYQREINRSNFFKRLLQLFTIQRNRRASLAACVVMASQQLSGINIFAFLAASFIFSTLGHSEEHLSPAEQADRKMKTLWLSFGFALANAVFSPLAYFSIDSRGRRFLLLLSLVLMFPLLIAAGFSLEINNTVRNNPARVGVFEFFLILYTAAYSPGAGVVPFMYSSEIFPLVNRANLTLRVTSAEVGMSLSCSVNFLLAGLLALTVPQLQNALGQTRLLGLFAKCILTKYYINSGLDALAIILVWLFVPGTRETVSLEEFNYIFGVPTGRHIEYQMAEVLPWIVREYVPWLFTRYLPWAVRHYFLRDSKAGPYPGEELPVLDELYWWNSLRRMDVEGLDGDVESMSRSISRV</sequence>
<evidence type="ECO:0000256" key="4">
    <source>
        <dbReference type="ARBA" id="ARBA00022989"/>
    </source>
</evidence>
<dbReference type="InterPro" id="IPR036259">
    <property type="entry name" value="MFS_trans_sf"/>
</dbReference>
<keyword evidence="2" id="KW-0813">Transport</keyword>
<name>A0A0F4YYL4_RASE3</name>
<feature type="transmembrane region" description="Helical" evidence="6">
    <location>
        <begin position="355"/>
        <end position="384"/>
    </location>
</feature>